<dbReference type="InterPro" id="IPR009825">
    <property type="entry name" value="ECF_substrate-spec-like"/>
</dbReference>
<dbReference type="EMBL" id="QLQD01000018">
    <property type="protein sequence ID" value="RLU58795.1"/>
    <property type="molecule type" value="Genomic_DNA"/>
</dbReference>
<evidence type="ECO:0000256" key="1">
    <source>
        <dbReference type="ARBA" id="ARBA00022475"/>
    </source>
</evidence>
<keyword evidence="2 5" id="KW-0812">Transmembrane</keyword>
<dbReference type="RefSeq" id="WP_003100807.1">
    <property type="nucleotide sequence ID" value="NZ_CP010783.1"/>
</dbReference>
<name>A0A1J0MXG3_STRIN</name>
<dbReference type="KEGG" id="sio:DW64_01845"/>
<dbReference type="KEGG" id="siz:SI82_02125"/>
<reference evidence="7 9" key="2">
    <citation type="submission" date="2018-06" db="EMBL/GenBank/DDBJ databases">
        <title>Mutators as drivers of adaptation in pathogenic bacteria and a risk factor for host jumps and vaccine escape.</title>
        <authorList>
            <person name="Barnes A.C."/>
            <person name="Silayeva O."/>
        </authorList>
    </citation>
    <scope>NUCLEOTIDE SEQUENCE [LARGE SCALE GENOMIC DNA]</scope>
    <source>
        <strain evidence="7 9">QMA0445</strain>
    </source>
</reference>
<dbReference type="NCBIfam" id="NF010182">
    <property type="entry name" value="PRK13661.1"/>
    <property type="match status" value="1"/>
</dbReference>
<dbReference type="PANTHER" id="PTHR37815:SF3">
    <property type="entry name" value="UPF0397 PROTEIN SPR0429"/>
    <property type="match status" value="1"/>
</dbReference>
<feature type="transmembrane region" description="Helical" evidence="5">
    <location>
        <begin position="113"/>
        <end position="135"/>
    </location>
</feature>
<evidence type="ECO:0000313" key="9">
    <source>
        <dbReference type="Proteomes" id="UP000269148"/>
    </source>
</evidence>
<dbReference type="OrthoDB" id="4550662at2"/>
<reference evidence="6 8" key="1">
    <citation type="journal article" date="2014" name="Genome Announc.">
        <title>Complete Genome Sequence of a Virulent Strain, Streptococcus iniae ISET0901, Isolated from Diseased Tilapia.</title>
        <authorList>
            <person name="Pridgeon J.W."/>
            <person name="Zhang D."/>
            <person name="Zhang L."/>
        </authorList>
    </citation>
    <scope>NUCLEOTIDE SEQUENCE [LARGE SCALE GENOMIC DNA]</scope>
    <source>
        <strain evidence="6 8">ISET0901</strain>
    </source>
</reference>
<dbReference type="Proteomes" id="UP000025245">
    <property type="component" value="Chromosome"/>
</dbReference>
<dbReference type="Pfam" id="PF07155">
    <property type="entry name" value="ECF-ribofla_trS"/>
    <property type="match status" value="1"/>
</dbReference>
<evidence type="ECO:0000256" key="5">
    <source>
        <dbReference type="HAMAP-Rule" id="MF_01572"/>
    </source>
</evidence>
<evidence type="ECO:0000256" key="3">
    <source>
        <dbReference type="ARBA" id="ARBA00022989"/>
    </source>
</evidence>
<dbReference type="STRING" id="1346.BMF34_02015"/>
<dbReference type="HAMAP" id="MF_01572">
    <property type="entry name" value="UPF0397"/>
    <property type="match status" value="1"/>
</dbReference>
<comment type="subcellular location">
    <subcellularLocation>
        <location evidence="5">Cell membrane</location>
        <topology evidence="5">Multi-pass membrane protein</topology>
    </subcellularLocation>
</comment>
<dbReference type="KEGG" id="siq:DQ08_01860"/>
<evidence type="ECO:0000313" key="8">
    <source>
        <dbReference type="Proteomes" id="UP000025245"/>
    </source>
</evidence>
<evidence type="ECO:0000256" key="4">
    <source>
        <dbReference type="ARBA" id="ARBA00023136"/>
    </source>
</evidence>
<dbReference type="Gene3D" id="1.10.1760.20">
    <property type="match status" value="1"/>
</dbReference>
<evidence type="ECO:0000256" key="2">
    <source>
        <dbReference type="ARBA" id="ARBA00022692"/>
    </source>
</evidence>
<dbReference type="PANTHER" id="PTHR37815">
    <property type="entry name" value="UPF0397 PROTEIN BC_2624-RELATED"/>
    <property type="match status" value="1"/>
</dbReference>
<feature type="transmembrane region" description="Helical" evidence="5">
    <location>
        <begin position="73"/>
        <end position="92"/>
    </location>
</feature>
<protein>
    <recommendedName>
        <fullName evidence="5">UPF0397 protein DIY07_01800</fullName>
    </recommendedName>
</protein>
<keyword evidence="4 5" id="KW-0472">Membrane</keyword>
<organism evidence="7 9">
    <name type="scientific">Streptococcus iniae</name>
    <name type="common">Streptococcus shiloi</name>
    <dbReference type="NCBI Taxonomy" id="1346"/>
    <lineage>
        <taxon>Bacteria</taxon>
        <taxon>Bacillati</taxon>
        <taxon>Bacillota</taxon>
        <taxon>Bacilli</taxon>
        <taxon>Lactobacillales</taxon>
        <taxon>Streptococcaceae</taxon>
        <taxon>Streptococcus</taxon>
    </lineage>
</organism>
<evidence type="ECO:0000313" key="7">
    <source>
        <dbReference type="EMBL" id="RLU58795.1"/>
    </source>
</evidence>
<evidence type="ECO:0000313" key="6">
    <source>
        <dbReference type="EMBL" id="AHY15252.1"/>
    </source>
</evidence>
<keyword evidence="8" id="KW-1185">Reference proteome</keyword>
<dbReference type="GeneID" id="35765992"/>
<feature type="transmembrane region" description="Helical" evidence="5">
    <location>
        <begin position="147"/>
        <end position="169"/>
    </location>
</feature>
<proteinExistence type="inferred from homology"/>
<feature type="transmembrane region" description="Helical" evidence="5">
    <location>
        <begin position="6"/>
        <end position="28"/>
    </location>
</feature>
<dbReference type="AlphaFoldDB" id="A0A1J0MXG3"/>
<dbReference type="EMBL" id="CP007586">
    <property type="protein sequence ID" value="AHY15252.1"/>
    <property type="molecule type" value="Genomic_DNA"/>
</dbReference>
<dbReference type="GO" id="GO:0005886">
    <property type="term" value="C:plasma membrane"/>
    <property type="evidence" value="ECO:0007669"/>
    <property type="project" value="UniProtKB-SubCell"/>
</dbReference>
<comment type="similarity">
    <text evidence="5">Belongs to the UPF0397 family.</text>
</comment>
<feature type="transmembrane region" description="Helical" evidence="5">
    <location>
        <begin position="40"/>
        <end position="61"/>
    </location>
</feature>
<gene>
    <name evidence="7" type="ORF">DIY07_01800</name>
    <name evidence="6" type="ORF">DQ08_01860</name>
</gene>
<keyword evidence="1 5" id="KW-1003">Cell membrane</keyword>
<dbReference type="eggNOG" id="COG4720">
    <property type="taxonomic scope" value="Bacteria"/>
</dbReference>
<accession>A0A1J0MXG3</accession>
<dbReference type="InterPro" id="IPR022914">
    <property type="entry name" value="UPF0397"/>
</dbReference>
<dbReference type="Proteomes" id="UP000269148">
    <property type="component" value="Unassembled WGS sequence"/>
</dbReference>
<keyword evidence="3 5" id="KW-1133">Transmembrane helix</keyword>
<sequence>MKNTSIKSVVAIGIGAALFVIIGMFVPITIFTNTTISLQYALQALFALIFGPLAGFFVGFIGHMLKDMLAGYGVWWSWVLPSGIVGFGIGLLKNKLNITKGRFSKKDILMFNVTQIIVNIVAWAIIAPIGDILIYHEPANKVFTQGLFAGLANIFTIGIAGTLLVLAYANSRTKSGSLKKD</sequence>